<proteinExistence type="predicted"/>
<reference evidence="2" key="1">
    <citation type="submission" date="2022-08" db="EMBL/GenBank/DDBJ databases">
        <title>Complete genome sequence of 14 non-tuberculosis mycobacteria type-strains.</title>
        <authorList>
            <person name="Igarashi Y."/>
            <person name="Osugi A."/>
            <person name="Mitarai S."/>
        </authorList>
    </citation>
    <scope>NUCLEOTIDE SEQUENCE</scope>
    <source>
        <strain evidence="2">ATCC 51985</strain>
    </source>
</reference>
<evidence type="ECO:0000313" key="2">
    <source>
        <dbReference type="EMBL" id="ULP41520.1"/>
    </source>
</evidence>
<dbReference type="EMBL" id="CP092423">
    <property type="protein sequence ID" value="ULP41520.1"/>
    <property type="molecule type" value="Genomic_DNA"/>
</dbReference>
<organism evidence="2 3">
    <name type="scientific">Mycobacterium lentiflavum</name>
    <dbReference type="NCBI Taxonomy" id="141349"/>
    <lineage>
        <taxon>Bacteria</taxon>
        <taxon>Bacillati</taxon>
        <taxon>Actinomycetota</taxon>
        <taxon>Actinomycetes</taxon>
        <taxon>Mycobacteriales</taxon>
        <taxon>Mycobacteriaceae</taxon>
        <taxon>Mycobacterium</taxon>
        <taxon>Mycobacterium simiae complex</taxon>
    </lineage>
</organism>
<sequence>MAHTHRYRPADHRSRREIDMAIGVLMGIRRCSQKEALDTLVRATRASGVGIGGVSRTLLDVVSEGPEPSTDDAIAHWNALLELPSR</sequence>
<name>A0ABY3UX11_MYCLN</name>
<protein>
    <submittedName>
        <fullName evidence="2">ANTAR domain-containing protein</fullName>
    </submittedName>
</protein>
<evidence type="ECO:0000313" key="3">
    <source>
        <dbReference type="Proteomes" id="UP001055171"/>
    </source>
</evidence>
<dbReference type="RefSeq" id="WP_239720960.1">
    <property type="nucleotide sequence ID" value="NZ_CP092423.2"/>
</dbReference>
<dbReference type="PROSITE" id="PS50921">
    <property type="entry name" value="ANTAR"/>
    <property type="match status" value="1"/>
</dbReference>
<evidence type="ECO:0000259" key="1">
    <source>
        <dbReference type="PROSITE" id="PS50921"/>
    </source>
</evidence>
<dbReference type="Proteomes" id="UP001055171">
    <property type="component" value="Chromosome"/>
</dbReference>
<keyword evidence="3" id="KW-1185">Reference proteome</keyword>
<dbReference type="InterPro" id="IPR036388">
    <property type="entry name" value="WH-like_DNA-bd_sf"/>
</dbReference>
<dbReference type="Pfam" id="PF03861">
    <property type="entry name" value="ANTAR"/>
    <property type="match status" value="1"/>
</dbReference>
<gene>
    <name evidence="2" type="ORF">MJO58_22090</name>
</gene>
<feature type="domain" description="ANTAR" evidence="1">
    <location>
        <begin position="1"/>
        <end position="59"/>
    </location>
</feature>
<dbReference type="SMART" id="SM01012">
    <property type="entry name" value="ANTAR"/>
    <property type="match status" value="1"/>
</dbReference>
<dbReference type="InterPro" id="IPR005561">
    <property type="entry name" value="ANTAR"/>
</dbReference>
<dbReference type="Gene3D" id="1.10.10.10">
    <property type="entry name" value="Winged helix-like DNA-binding domain superfamily/Winged helix DNA-binding domain"/>
    <property type="match status" value="1"/>
</dbReference>
<accession>A0ABY3UX11</accession>